<dbReference type="PROSITE" id="PS50850">
    <property type="entry name" value="MFS"/>
    <property type="match status" value="1"/>
</dbReference>
<feature type="transmembrane region" description="Helical" evidence="8">
    <location>
        <begin position="467"/>
        <end position="489"/>
    </location>
</feature>
<evidence type="ECO:0000313" key="11">
    <source>
        <dbReference type="Proteomes" id="UP000027997"/>
    </source>
</evidence>
<feature type="domain" description="Major facilitator superfamily (MFS) profile" evidence="9">
    <location>
        <begin position="10"/>
        <end position="490"/>
    </location>
</feature>
<dbReference type="PRINTS" id="PR01036">
    <property type="entry name" value="TCRTETB"/>
</dbReference>
<comment type="subcellular location">
    <subcellularLocation>
        <location evidence="1">Cell membrane</location>
        <topology evidence="1">Multi-pass membrane protein</topology>
    </subcellularLocation>
</comment>
<feature type="transmembrane region" description="Helical" evidence="8">
    <location>
        <begin position="193"/>
        <end position="214"/>
    </location>
</feature>
<dbReference type="eggNOG" id="COG0477">
    <property type="taxonomic scope" value="Bacteria"/>
</dbReference>
<dbReference type="InterPro" id="IPR011701">
    <property type="entry name" value="MFS"/>
</dbReference>
<dbReference type="PANTHER" id="PTHR42718">
    <property type="entry name" value="MAJOR FACILITATOR SUPERFAMILY MULTIDRUG TRANSPORTER MFSC"/>
    <property type="match status" value="1"/>
</dbReference>
<keyword evidence="7 8" id="KW-0472">Membrane</keyword>
<feature type="transmembrane region" description="Helical" evidence="8">
    <location>
        <begin position="301"/>
        <end position="321"/>
    </location>
</feature>
<organism evidence="10 11">
    <name type="scientific">Endozoicomonas elysicola</name>
    <dbReference type="NCBI Taxonomy" id="305900"/>
    <lineage>
        <taxon>Bacteria</taxon>
        <taxon>Pseudomonadati</taxon>
        <taxon>Pseudomonadota</taxon>
        <taxon>Gammaproteobacteria</taxon>
        <taxon>Oceanospirillales</taxon>
        <taxon>Endozoicomonadaceae</taxon>
        <taxon>Endozoicomonas</taxon>
    </lineage>
</organism>
<evidence type="ECO:0000256" key="6">
    <source>
        <dbReference type="ARBA" id="ARBA00022989"/>
    </source>
</evidence>
<dbReference type="EMBL" id="JOJP01000001">
    <property type="protein sequence ID" value="KEI71745.1"/>
    <property type="molecule type" value="Genomic_DNA"/>
</dbReference>
<proteinExistence type="inferred from homology"/>
<evidence type="ECO:0000256" key="5">
    <source>
        <dbReference type="ARBA" id="ARBA00022692"/>
    </source>
</evidence>
<feature type="transmembrane region" description="Helical" evidence="8">
    <location>
        <begin position="134"/>
        <end position="156"/>
    </location>
</feature>
<dbReference type="NCBIfam" id="TIGR00711">
    <property type="entry name" value="efflux_EmrB"/>
    <property type="match status" value="1"/>
</dbReference>
<dbReference type="GO" id="GO:0005886">
    <property type="term" value="C:plasma membrane"/>
    <property type="evidence" value="ECO:0007669"/>
    <property type="project" value="UniProtKB-SubCell"/>
</dbReference>
<dbReference type="CDD" id="cd17503">
    <property type="entry name" value="MFS_LmrB_MDR_like"/>
    <property type="match status" value="1"/>
</dbReference>
<dbReference type="InterPro" id="IPR036259">
    <property type="entry name" value="MFS_trans_sf"/>
</dbReference>
<feature type="transmembrane region" description="Helical" evidence="8">
    <location>
        <begin position="226"/>
        <end position="243"/>
    </location>
</feature>
<sequence>MSNNISRQAITITIILSSLMVLIDMTVANVALPDMMGTLGATSEQITWVLTSFSMAEAICIPLAGFLTLRFGERQLLLYSIAGFIVMSAMCGQADSLMEMIFFRIFQGIFGAAVIPLSQSVLMQVYPKEEQGRAMALFAIGVMVGPVLGPVIGGILTEHLNWRWVFYINLPVGGVCLLLIFRNIQISNRGKSSVDWLLIITMALGIGLLQMVLSQGNEKNWFSSDFILLSTIISVLMITAFIIRSFWTKGEIAPVWLLKDRNLAISCLIVSCFAVGTFGVLQLQPMLLQELLNYPVETSGFIMAPRGVASAVVLIMAAPLMDKLDSRILIFVGLVFNAVGVWQMSLYSLEIDPFWIVLPSIIQGAGLGLVFAPLSKIAFSTLDPAFITGGTAMFNLCRTIGSSIGIAVINTYFSYVKQLEWQSLGGSLSPDNRLLQNYAEVAGQGITNTDFLEQIAALLKQQSSMLAFVYCFTLMVFIYLFLILLLPIFRKKAPASSS</sequence>
<feature type="transmembrane region" description="Helical" evidence="8">
    <location>
        <begin position="328"/>
        <end position="348"/>
    </location>
</feature>
<gene>
    <name evidence="10" type="ORF">GV64_14250</name>
</gene>
<dbReference type="InterPro" id="IPR004638">
    <property type="entry name" value="EmrB-like"/>
</dbReference>
<dbReference type="Gene3D" id="1.20.1250.20">
    <property type="entry name" value="MFS general substrate transporter like domains"/>
    <property type="match status" value="1"/>
</dbReference>
<feature type="transmembrane region" description="Helical" evidence="8">
    <location>
        <begin position="354"/>
        <end position="374"/>
    </location>
</feature>
<feature type="transmembrane region" description="Helical" evidence="8">
    <location>
        <begin position="12"/>
        <end position="33"/>
    </location>
</feature>
<feature type="transmembrane region" description="Helical" evidence="8">
    <location>
        <begin position="162"/>
        <end position="181"/>
    </location>
</feature>
<dbReference type="InterPro" id="IPR020846">
    <property type="entry name" value="MFS_dom"/>
</dbReference>
<dbReference type="PANTHER" id="PTHR42718:SF9">
    <property type="entry name" value="MAJOR FACILITATOR SUPERFAMILY MULTIDRUG TRANSPORTER MFSC"/>
    <property type="match status" value="1"/>
</dbReference>
<evidence type="ECO:0000256" key="4">
    <source>
        <dbReference type="ARBA" id="ARBA00022475"/>
    </source>
</evidence>
<feature type="transmembrane region" description="Helical" evidence="8">
    <location>
        <begin position="263"/>
        <end position="281"/>
    </location>
</feature>
<protein>
    <submittedName>
        <fullName evidence="10">Multidrug MFS transporter</fullName>
    </submittedName>
</protein>
<feature type="transmembrane region" description="Helical" evidence="8">
    <location>
        <begin position="395"/>
        <end position="415"/>
    </location>
</feature>
<evidence type="ECO:0000256" key="1">
    <source>
        <dbReference type="ARBA" id="ARBA00004651"/>
    </source>
</evidence>
<keyword evidence="4" id="KW-1003">Cell membrane</keyword>
<comment type="similarity">
    <text evidence="2">Belongs to the major facilitator superfamily. EmrB family.</text>
</comment>
<feature type="transmembrane region" description="Helical" evidence="8">
    <location>
        <begin position="76"/>
        <end position="95"/>
    </location>
</feature>
<keyword evidence="11" id="KW-1185">Reference proteome</keyword>
<dbReference type="Pfam" id="PF07690">
    <property type="entry name" value="MFS_1"/>
    <property type="match status" value="1"/>
</dbReference>
<keyword evidence="3" id="KW-0813">Transport</keyword>
<dbReference type="GO" id="GO:0022857">
    <property type="term" value="F:transmembrane transporter activity"/>
    <property type="evidence" value="ECO:0007669"/>
    <property type="project" value="InterPro"/>
</dbReference>
<dbReference type="Gene3D" id="1.20.1720.10">
    <property type="entry name" value="Multidrug resistance protein D"/>
    <property type="match status" value="1"/>
</dbReference>
<dbReference type="AlphaFoldDB" id="A0A081KC69"/>
<feature type="transmembrane region" description="Helical" evidence="8">
    <location>
        <begin position="101"/>
        <end position="122"/>
    </location>
</feature>
<dbReference type="Proteomes" id="UP000027997">
    <property type="component" value="Unassembled WGS sequence"/>
</dbReference>
<keyword evidence="6 8" id="KW-1133">Transmembrane helix</keyword>
<keyword evidence="5 8" id="KW-0812">Transmembrane</keyword>
<evidence type="ECO:0000256" key="8">
    <source>
        <dbReference type="SAM" id="Phobius"/>
    </source>
</evidence>
<accession>A0A081KC69</accession>
<dbReference type="RefSeq" id="WP_020583455.1">
    <property type="nucleotide sequence ID" value="NZ_JOJP01000001.1"/>
</dbReference>
<reference evidence="10 11" key="1">
    <citation type="submission" date="2014-06" db="EMBL/GenBank/DDBJ databases">
        <title>Whole Genome Sequences of Three Symbiotic Endozoicomonas Bacteria.</title>
        <authorList>
            <person name="Neave M.J."/>
            <person name="Apprill A."/>
            <person name="Voolstra C.R."/>
        </authorList>
    </citation>
    <scope>NUCLEOTIDE SEQUENCE [LARGE SCALE GENOMIC DNA]</scope>
    <source>
        <strain evidence="10 11">DSM 22380</strain>
    </source>
</reference>
<name>A0A081KC69_9GAMM</name>
<evidence type="ECO:0000256" key="3">
    <source>
        <dbReference type="ARBA" id="ARBA00022448"/>
    </source>
</evidence>
<dbReference type="STRING" id="305900.GV64_14250"/>
<evidence type="ECO:0000256" key="2">
    <source>
        <dbReference type="ARBA" id="ARBA00008537"/>
    </source>
</evidence>
<evidence type="ECO:0000256" key="7">
    <source>
        <dbReference type="ARBA" id="ARBA00023136"/>
    </source>
</evidence>
<evidence type="ECO:0000259" key="9">
    <source>
        <dbReference type="PROSITE" id="PS50850"/>
    </source>
</evidence>
<feature type="transmembrane region" description="Helical" evidence="8">
    <location>
        <begin position="45"/>
        <end position="69"/>
    </location>
</feature>
<dbReference type="SUPFAM" id="SSF103473">
    <property type="entry name" value="MFS general substrate transporter"/>
    <property type="match status" value="1"/>
</dbReference>
<evidence type="ECO:0000313" key="10">
    <source>
        <dbReference type="EMBL" id="KEI71745.1"/>
    </source>
</evidence>
<comment type="caution">
    <text evidence="10">The sequence shown here is derived from an EMBL/GenBank/DDBJ whole genome shotgun (WGS) entry which is preliminary data.</text>
</comment>